<proteinExistence type="predicted"/>
<organism evidence="1 2">
    <name type="scientific">Achromobacter arsenitoxydans SY8</name>
    <dbReference type="NCBI Taxonomy" id="477184"/>
    <lineage>
        <taxon>Bacteria</taxon>
        <taxon>Pseudomonadati</taxon>
        <taxon>Pseudomonadota</taxon>
        <taxon>Betaproteobacteria</taxon>
        <taxon>Burkholderiales</taxon>
        <taxon>Alcaligenaceae</taxon>
        <taxon>Achromobacter</taxon>
    </lineage>
</organism>
<keyword evidence="2" id="KW-1185">Reference proteome</keyword>
<sequence length="65" mass="7120">MFEISNDPEIGASKILQLRIAMYGFAKLFQVTQLDRITLDCIHQPISLLGCAVDVCRGVITAGQP</sequence>
<name>H0F9Q5_9BURK</name>
<gene>
    <name evidence="1" type="ORF">KYC_17537</name>
</gene>
<protein>
    <submittedName>
        <fullName evidence="1">Uncharacterized protein</fullName>
    </submittedName>
</protein>
<comment type="caution">
    <text evidence="1">The sequence shown here is derived from an EMBL/GenBank/DDBJ whole genome shotgun (WGS) entry which is preliminary data.</text>
</comment>
<evidence type="ECO:0000313" key="1">
    <source>
        <dbReference type="EMBL" id="EHK65320.1"/>
    </source>
</evidence>
<dbReference type="Proteomes" id="UP000003113">
    <property type="component" value="Unassembled WGS sequence"/>
</dbReference>
<evidence type="ECO:0000313" key="2">
    <source>
        <dbReference type="Proteomes" id="UP000003113"/>
    </source>
</evidence>
<reference evidence="1 2" key="1">
    <citation type="journal article" date="2012" name="J. Bacteriol.">
        <title>Genome sequence of the highly efficient arsenite-oxidizing bacterium Achromobacter arsenitoxydans SY8.</title>
        <authorList>
            <person name="Li X."/>
            <person name="Hu Y."/>
            <person name="Gong J."/>
            <person name="Lin Y."/>
            <person name="Johnstone L."/>
            <person name="Rensing C."/>
            <person name="Wang G."/>
        </authorList>
    </citation>
    <scope>NUCLEOTIDE SEQUENCE [LARGE SCALE GENOMIC DNA]</scope>
    <source>
        <strain evidence="1 2">SY8</strain>
    </source>
</reference>
<dbReference type="EMBL" id="AGUF01000055">
    <property type="protein sequence ID" value="EHK65320.1"/>
    <property type="molecule type" value="Genomic_DNA"/>
</dbReference>
<dbReference type="AlphaFoldDB" id="H0F9Q5"/>
<accession>H0F9Q5</accession>